<dbReference type="AlphaFoldDB" id="A0AAD7N551"/>
<dbReference type="Pfam" id="PF12770">
    <property type="entry name" value="CHAT"/>
    <property type="match status" value="1"/>
</dbReference>
<evidence type="ECO:0000256" key="2">
    <source>
        <dbReference type="SAM" id="Phobius"/>
    </source>
</evidence>
<reference evidence="4" key="1">
    <citation type="submission" date="2023-03" db="EMBL/GenBank/DDBJ databases">
        <title>Massive genome expansion in bonnet fungi (Mycena s.s.) driven by repeated elements and novel gene families across ecological guilds.</title>
        <authorList>
            <consortium name="Lawrence Berkeley National Laboratory"/>
            <person name="Harder C.B."/>
            <person name="Miyauchi S."/>
            <person name="Viragh M."/>
            <person name="Kuo A."/>
            <person name="Thoen E."/>
            <person name="Andreopoulos B."/>
            <person name="Lu D."/>
            <person name="Skrede I."/>
            <person name="Drula E."/>
            <person name="Henrissat B."/>
            <person name="Morin E."/>
            <person name="Kohler A."/>
            <person name="Barry K."/>
            <person name="LaButti K."/>
            <person name="Morin E."/>
            <person name="Salamov A."/>
            <person name="Lipzen A."/>
            <person name="Mereny Z."/>
            <person name="Hegedus B."/>
            <person name="Baldrian P."/>
            <person name="Stursova M."/>
            <person name="Weitz H."/>
            <person name="Taylor A."/>
            <person name="Grigoriev I.V."/>
            <person name="Nagy L.G."/>
            <person name="Martin F."/>
            <person name="Kauserud H."/>
        </authorList>
    </citation>
    <scope>NUCLEOTIDE SEQUENCE</scope>
    <source>
        <strain evidence="4">CBHHK188m</strain>
    </source>
</reference>
<protein>
    <submittedName>
        <fullName evidence="4">CHAT domain-containing protein</fullName>
    </submittedName>
</protein>
<keyword evidence="5" id="KW-1185">Reference proteome</keyword>
<evidence type="ECO:0000259" key="3">
    <source>
        <dbReference type="Pfam" id="PF12770"/>
    </source>
</evidence>
<sequence>MKHGSTYEQKQDTEFVSDLSQDDREVSHGSADDLALEAKIEIGDQCNLAYDLVDRYQVAGDSNDLDSAIQKWEEVVELVPPDHPDRPEWLQQLAICFGDRYQRTGDLKDLTLAVKRAEEAVDWTPEDHPDKAEHLENLALSFTDRYQRLGELADLEAALQHKQQAVDLTPAGHPDRASRLQGLAVSFTDRYQRLGELKDLEAALQRDQESVDLTPVDHPERASRLQGLAVSLKDRYQRLGELKDLEAALQRDQESVDLTPANHPDRASRLQALAMSFTHRYQRLGELNDLEAALQRAQESVDLTPANHPDRDSRLQALAVSCRDRYQRLGGLADLEAALQRAQESVDLTPAGHPHRASRLQTLAASFTDQYQRLGELADLEAALQHKQQAVDLTPANHPKRANQYQRLGELNNLEAALQRVQESVDLTPANHPERAHRLQGLAASFTHRYQRLGELADLEAALQRDQESVDLTPANHPDRASRLQALAMSFRDRYQRLGGQKDLKAALQQAQESVDLTPAGHPHRASRLQALAMSFTDQYQRLGELTDLEAALQRDQESVDLTPADHPYRASRLQALAVSFRDRYQRLGELKDLEVALQRVQESVDLTPANHPERASRLQGLAVSFSDQFKKFKKPEDLKTPGCDPEPSWWAALEWASLSQEFQPEYCSAAYSAAFNLLPELLWLGHTIPVRQDAIRHLDIGKTVSVATRISLTLCNPISAIEFFEQGLATTFQQMLQLKPELGILPPEYAQNLQKLSSELYSGTSDNPSRVARERTDLLRDIHKLPGFEHFLLPQPYKVLCRASQGGPVVILNSHENGCDGIIILNPMSDPVHVPLSNVTLHLLKLHQDDLKELLNYCNVRTRGESVSTRVFGGREGFRSRSIEEHFTDLLIWLWNNVVEPIYQVLASHDIHKGRLWWLPSGSFTGLPLHACPPTDQFIHSYTATLGLLLAAQAKKPSITEQKVGVVGVTHTGLHGENYLKGVEQEVQKIFSIIKDPSLEYLKGEQATPAAVQNQSRPALGSIWLVMELRIRLLLYNGVLELETILKMPLSNAEFVFLAACQTAMGDAVLVNESFHLGGGFIAAGFRGAIGTLWSMNDQDGPVVAETVYSHLFRDGRQPQASDVAEALQLAVNKLKAQKVRLKPKLSQAAYVFTVLYPLGLFSLIGLMAAEWQFFHQGTSLLPTVSPVDPHATVALEEYQGYIVPEGATIFINSLYSTHGQITN</sequence>
<dbReference type="InterPro" id="IPR024983">
    <property type="entry name" value="CHAT_dom"/>
</dbReference>
<dbReference type="SUPFAM" id="SSF81901">
    <property type="entry name" value="HCP-like"/>
    <property type="match status" value="2"/>
</dbReference>
<feature type="transmembrane region" description="Helical" evidence="2">
    <location>
        <begin position="1150"/>
        <end position="1171"/>
    </location>
</feature>
<dbReference type="InterPro" id="IPR011990">
    <property type="entry name" value="TPR-like_helical_dom_sf"/>
</dbReference>
<keyword evidence="2" id="KW-0472">Membrane</keyword>
<dbReference type="EMBL" id="JARJLG010000100">
    <property type="protein sequence ID" value="KAJ7745921.1"/>
    <property type="molecule type" value="Genomic_DNA"/>
</dbReference>
<keyword evidence="2" id="KW-0812">Transmembrane</keyword>
<name>A0AAD7N551_9AGAR</name>
<feature type="domain" description="CHAT" evidence="3">
    <location>
        <begin position="891"/>
        <end position="1138"/>
    </location>
</feature>
<comment type="caution">
    <text evidence="4">The sequence shown here is derived from an EMBL/GenBank/DDBJ whole genome shotgun (WGS) entry which is preliminary data.</text>
</comment>
<organism evidence="4 5">
    <name type="scientific">Mycena maculata</name>
    <dbReference type="NCBI Taxonomy" id="230809"/>
    <lineage>
        <taxon>Eukaryota</taxon>
        <taxon>Fungi</taxon>
        <taxon>Dikarya</taxon>
        <taxon>Basidiomycota</taxon>
        <taxon>Agaricomycotina</taxon>
        <taxon>Agaricomycetes</taxon>
        <taxon>Agaricomycetidae</taxon>
        <taxon>Agaricales</taxon>
        <taxon>Marasmiineae</taxon>
        <taxon>Mycenaceae</taxon>
        <taxon>Mycena</taxon>
    </lineage>
</organism>
<feature type="compositionally biased region" description="Basic and acidic residues" evidence="1">
    <location>
        <begin position="21"/>
        <end position="30"/>
    </location>
</feature>
<feature type="region of interest" description="Disordered" evidence="1">
    <location>
        <begin position="1"/>
        <end position="30"/>
    </location>
</feature>
<evidence type="ECO:0000313" key="5">
    <source>
        <dbReference type="Proteomes" id="UP001215280"/>
    </source>
</evidence>
<evidence type="ECO:0000256" key="1">
    <source>
        <dbReference type="SAM" id="MobiDB-lite"/>
    </source>
</evidence>
<dbReference type="Gene3D" id="1.25.40.10">
    <property type="entry name" value="Tetratricopeptide repeat domain"/>
    <property type="match status" value="2"/>
</dbReference>
<proteinExistence type="predicted"/>
<dbReference type="Proteomes" id="UP001215280">
    <property type="component" value="Unassembled WGS sequence"/>
</dbReference>
<dbReference type="PANTHER" id="PTHR19959:SF119">
    <property type="entry name" value="FUNGAL LIPASE-LIKE DOMAIN-CONTAINING PROTEIN"/>
    <property type="match status" value="1"/>
</dbReference>
<accession>A0AAD7N551</accession>
<evidence type="ECO:0000313" key="4">
    <source>
        <dbReference type="EMBL" id="KAJ7745921.1"/>
    </source>
</evidence>
<gene>
    <name evidence="4" type="ORF">DFH07DRAFT_942757</name>
</gene>
<dbReference type="PANTHER" id="PTHR19959">
    <property type="entry name" value="KINESIN LIGHT CHAIN"/>
    <property type="match status" value="1"/>
</dbReference>
<keyword evidence="2" id="KW-1133">Transmembrane helix</keyword>
<dbReference type="Gene3D" id="1.20.120.660">
    <property type="entry name" value="IL-4 antagonist (De novo design) like domain"/>
    <property type="match status" value="1"/>
</dbReference>